<dbReference type="GO" id="GO:0032259">
    <property type="term" value="P:methylation"/>
    <property type="evidence" value="ECO:0007669"/>
    <property type="project" value="UniProtKB-KW"/>
</dbReference>
<dbReference type="PANTHER" id="PTHR35897:SF1">
    <property type="entry name" value="METHYLTRANSFERASE AUSD"/>
    <property type="match status" value="1"/>
</dbReference>
<feature type="compositionally biased region" description="Polar residues" evidence="5">
    <location>
        <begin position="1"/>
        <end position="12"/>
    </location>
</feature>
<keyword evidence="3" id="KW-0949">S-adenosyl-L-methionine</keyword>
<dbReference type="OrthoDB" id="2094832at2759"/>
<keyword evidence="2 6" id="KW-0808">Transferase</keyword>
<dbReference type="GO" id="GO:0008168">
    <property type="term" value="F:methyltransferase activity"/>
    <property type="evidence" value="ECO:0007669"/>
    <property type="project" value="UniProtKB-KW"/>
</dbReference>
<evidence type="ECO:0000256" key="4">
    <source>
        <dbReference type="ARBA" id="ARBA00038314"/>
    </source>
</evidence>
<feature type="region of interest" description="Disordered" evidence="5">
    <location>
        <begin position="1"/>
        <end position="21"/>
    </location>
</feature>
<evidence type="ECO:0000313" key="7">
    <source>
        <dbReference type="Proteomes" id="UP000562929"/>
    </source>
</evidence>
<protein>
    <submittedName>
        <fullName evidence="6">Methyltransferase domain-containing protein</fullName>
    </submittedName>
</protein>
<evidence type="ECO:0000313" key="6">
    <source>
        <dbReference type="EMBL" id="KAF4589449.1"/>
    </source>
</evidence>
<dbReference type="InterPro" id="IPR029063">
    <property type="entry name" value="SAM-dependent_MTases_sf"/>
</dbReference>
<reference evidence="6 7" key="1">
    <citation type="journal article" date="2020" name="G3 (Bethesda)">
        <title>Genetic Underpinnings of Host Manipulation by Ophiocordyceps as Revealed by Comparative Transcriptomics.</title>
        <authorList>
            <person name="Will I."/>
            <person name="Das B."/>
            <person name="Trinh T."/>
            <person name="Brachmann A."/>
            <person name="Ohm R.A."/>
            <person name="de Bekker C."/>
        </authorList>
    </citation>
    <scope>NUCLEOTIDE SEQUENCE [LARGE SCALE GENOMIC DNA]</scope>
    <source>
        <strain evidence="6 7">EC05</strain>
    </source>
</reference>
<name>A0A8H4Q8E3_9HYPO</name>
<keyword evidence="7" id="KW-1185">Reference proteome</keyword>
<dbReference type="Proteomes" id="UP000562929">
    <property type="component" value="Unassembled WGS sequence"/>
</dbReference>
<comment type="similarity">
    <text evidence="4">Belongs to the class I-like SAM-binding methyltransferase superfamily.</text>
</comment>
<dbReference type="SUPFAM" id="SSF53335">
    <property type="entry name" value="S-adenosyl-L-methionine-dependent methyltransferases"/>
    <property type="match status" value="1"/>
</dbReference>
<evidence type="ECO:0000256" key="5">
    <source>
        <dbReference type="SAM" id="MobiDB-lite"/>
    </source>
</evidence>
<sequence>MEPSQENATTMGGQEKWFDRAPPKLTTGMRAVFEKYSGMSPDDVQKRAFKLIPYPCVGRYYFLELGLPRSPFYEDIKQRLIHGEKLLDLGCGFGQELRKLALDDVPTRNLYGCDLNVEFTQLGYEVFLDKGKNQMTFLEADILNPESELRLLDGQISFINAQLFFHLFTRSQQIQIAVRLIALLDPAKDCLIVGRHLGSSKVAEYDLPGEVFTHVHTQDSWKSLWDEVGRLTGTLWDVEIVQESAEDLVQTIVGPGAYWMSFTIRKLSP</sequence>
<keyword evidence="6" id="KW-0489">Methyltransferase</keyword>
<dbReference type="EMBL" id="JAACLJ010000003">
    <property type="protein sequence ID" value="KAF4589449.1"/>
    <property type="molecule type" value="Genomic_DNA"/>
</dbReference>
<evidence type="ECO:0000256" key="2">
    <source>
        <dbReference type="ARBA" id="ARBA00022679"/>
    </source>
</evidence>
<comment type="pathway">
    <text evidence="1">Secondary metabolite biosynthesis.</text>
</comment>
<comment type="caution">
    <text evidence="6">The sequence shown here is derived from an EMBL/GenBank/DDBJ whole genome shotgun (WGS) entry which is preliminary data.</text>
</comment>
<organism evidence="6 7">
    <name type="scientific">Ophiocordyceps camponoti-floridani</name>
    <dbReference type="NCBI Taxonomy" id="2030778"/>
    <lineage>
        <taxon>Eukaryota</taxon>
        <taxon>Fungi</taxon>
        <taxon>Dikarya</taxon>
        <taxon>Ascomycota</taxon>
        <taxon>Pezizomycotina</taxon>
        <taxon>Sordariomycetes</taxon>
        <taxon>Hypocreomycetidae</taxon>
        <taxon>Hypocreales</taxon>
        <taxon>Ophiocordycipitaceae</taxon>
        <taxon>Ophiocordyceps</taxon>
    </lineage>
</organism>
<proteinExistence type="inferred from homology"/>
<gene>
    <name evidence="6" type="ORF">GQ602_003338</name>
</gene>
<dbReference type="InterPro" id="IPR051654">
    <property type="entry name" value="Meroterpenoid_MTases"/>
</dbReference>
<evidence type="ECO:0000256" key="3">
    <source>
        <dbReference type="ARBA" id="ARBA00022691"/>
    </source>
</evidence>
<dbReference type="Gene3D" id="3.40.50.150">
    <property type="entry name" value="Vaccinia Virus protein VP39"/>
    <property type="match status" value="1"/>
</dbReference>
<evidence type="ECO:0000256" key="1">
    <source>
        <dbReference type="ARBA" id="ARBA00005179"/>
    </source>
</evidence>
<accession>A0A8H4Q8E3</accession>
<dbReference type="AlphaFoldDB" id="A0A8H4Q8E3"/>
<dbReference type="PANTHER" id="PTHR35897">
    <property type="entry name" value="METHYLTRANSFERASE AUSD"/>
    <property type="match status" value="1"/>
</dbReference>